<dbReference type="AlphaFoldDB" id="A0A5N6J9L2"/>
<reference evidence="2 3" key="1">
    <citation type="submission" date="2019-04" db="EMBL/GenBank/DDBJ databases">
        <title>Fungal friends and foes A comparative genomics study of 23 Aspergillus species from section Flavi.</title>
        <authorList>
            <consortium name="DOE Joint Genome Institute"/>
            <person name="Kjaerbolling I."/>
            <person name="Vesth T.C."/>
            <person name="Frisvad J.C."/>
            <person name="Nybo J.L."/>
            <person name="Theobald S."/>
            <person name="Kildgaard S."/>
            <person name="Petersen T.I."/>
            <person name="Kuo A."/>
            <person name="Sato A."/>
            <person name="Lyhne E.K."/>
            <person name="Kogle M.E."/>
            <person name="Wiebenga A."/>
            <person name="Kun R.S."/>
            <person name="Lubbers R.J."/>
            <person name="Makela M.R."/>
            <person name="Barry K."/>
            <person name="Chovatia M."/>
            <person name="Clum A."/>
            <person name="Daum C."/>
            <person name="Haridas S."/>
            <person name="He G."/>
            <person name="LaButti K."/>
            <person name="Lipzen A."/>
            <person name="Mondo S."/>
            <person name="Pangilinan J."/>
            <person name="Riley R."/>
            <person name="Salamov A."/>
            <person name="Simmons B.A."/>
            <person name="Magnuson J.K."/>
            <person name="Henrissat B."/>
            <person name="Mortensen U.H."/>
            <person name="Larsen T.O."/>
            <person name="De vries R.P."/>
            <person name="Grigoriev I.V."/>
            <person name="Machida M."/>
            <person name="Baker S.E."/>
            <person name="Andersen M.R."/>
        </authorList>
    </citation>
    <scope>NUCLEOTIDE SEQUENCE [LARGE SCALE GENOMIC DNA]</scope>
    <source>
        <strain evidence="2 3">CBS 117635</strain>
    </source>
</reference>
<dbReference type="EMBL" id="ML732781">
    <property type="protein sequence ID" value="KAB8275516.1"/>
    <property type="molecule type" value="Genomic_DNA"/>
</dbReference>
<name>A0A5N6J9L2_9EURO</name>
<gene>
    <name evidence="2" type="ORF">BDV30DRAFT_207574</name>
</gene>
<evidence type="ECO:0000256" key="1">
    <source>
        <dbReference type="SAM" id="Coils"/>
    </source>
</evidence>
<keyword evidence="1" id="KW-0175">Coiled coil</keyword>
<dbReference type="Proteomes" id="UP000326289">
    <property type="component" value="Unassembled WGS sequence"/>
</dbReference>
<protein>
    <recommendedName>
        <fullName evidence="4">BTB domain-containing protein</fullName>
    </recommendedName>
</protein>
<evidence type="ECO:0000313" key="2">
    <source>
        <dbReference type="EMBL" id="KAB8275516.1"/>
    </source>
</evidence>
<sequence>MSSSEGGVVYLSTTSFALLKMTSLSKLHQYTRILKEQPIQVVAGNNKTCYFVHPGALSGCHTSALNARVNGPWKENGAEGPIDWTDFDEETVECVLSYFYVQDYCVPSSEPEQTRVCESGDVTKARIEPISLKAGSVPADEPTFQRPLTPLSQCLRIGLPAETIETAAGGLTQRKLENRDDGPAVEIVLHAKVYCFAHRFLISDLESFALQRLTQVLVAVDPRKDNLFPYLADAVRVVYNSTPGALVQVNPARKLLSQYVALNYTLLANEQLVQLLDEGGEFLADLSQKLARRLTASDTETQSMRKHIARLQDLTDKLKSDSDKKESELKKLRGNLGRSESGFAFGAGGFGGFGST</sequence>
<evidence type="ECO:0000313" key="3">
    <source>
        <dbReference type="Proteomes" id="UP000326289"/>
    </source>
</evidence>
<accession>A0A5N6J9L2</accession>
<dbReference type="PANTHER" id="PTHR47843">
    <property type="entry name" value="BTB DOMAIN-CONTAINING PROTEIN-RELATED"/>
    <property type="match status" value="1"/>
</dbReference>
<organism evidence="2 3">
    <name type="scientific">Aspergillus minisclerotigenes</name>
    <dbReference type="NCBI Taxonomy" id="656917"/>
    <lineage>
        <taxon>Eukaryota</taxon>
        <taxon>Fungi</taxon>
        <taxon>Dikarya</taxon>
        <taxon>Ascomycota</taxon>
        <taxon>Pezizomycotina</taxon>
        <taxon>Eurotiomycetes</taxon>
        <taxon>Eurotiomycetidae</taxon>
        <taxon>Eurotiales</taxon>
        <taxon>Aspergillaceae</taxon>
        <taxon>Aspergillus</taxon>
        <taxon>Aspergillus subgen. Circumdati</taxon>
    </lineage>
</organism>
<keyword evidence="3" id="KW-1185">Reference proteome</keyword>
<feature type="coiled-coil region" evidence="1">
    <location>
        <begin position="308"/>
        <end position="335"/>
    </location>
</feature>
<proteinExistence type="predicted"/>
<evidence type="ECO:0008006" key="4">
    <source>
        <dbReference type="Google" id="ProtNLM"/>
    </source>
</evidence>